<feature type="compositionally biased region" description="Acidic residues" evidence="4">
    <location>
        <begin position="95"/>
        <end position="118"/>
    </location>
</feature>
<dbReference type="SUPFAM" id="SSF48371">
    <property type="entry name" value="ARM repeat"/>
    <property type="match status" value="1"/>
</dbReference>
<dbReference type="GeneID" id="80900040"/>
<accession>A0A2N1JGG6</accession>
<comment type="similarity">
    <text evidence="2">Belongs to the CWC22 family.</text>
</comment>
<dbReference type="Gene3D" id="1.25.40.180">
    <property type="match status" value="1"/>
</dbReference>
<dbReference type="GO" id="GO:0005730">
    <property type="term" value="C:nucleolus"/>
    <property type="evidence" value="ECO:0007669"/>
    <property type="project" value="UniProtKB-SubCell"/>
</dbReference>
<dbReference type="STRING" id="2020962.A0A2N1JGG6"/>
<dbReference type="InterPro" id="IPR003891">
    <property type="entry name" value="Initiation_fac_eIF4g_MI"/>
</dbReference>
<feature type="region of interest" description="Disordered" evidence="4">
    <location>
        <begin position="1"/>
        <end position="118"/>
    </location>
</feature>
<name>A0A2N1JGG6_9BASI</name>
<evidence type="ECO:0000256" key="3">
    <source>
        <dbReference type="ARBA" id="ARBA00023242"/>
    </source>
</evidence>
<feature type="domain" description="MI" evidence="5">
    <location>
        <begin position="506"/>
        <end position="646"/>
    </location>
</feature>
<feature type="compositionally biased region" description="Basic and acidic residues" evidence="4">
    <location>
        <begin position="1"/>
        <end position="27"/>
    </location>
</feature>
<dbReference type="PANTHER" id="PTHR18034">
    <property type="entry name" value="CELL CYCLE CONTROL PROTEIN CWF22-RELATED"/>
    <property type="match status" value="1"/>
</dbReference>
<dbReference type="EMBL" id="KZ454987">
    <property type="protein sequence ID" value="PKI85642.1"/>
    <property type="molecule type" value="Genomic_DNA"/>
</dbReference>
<evidence type="ECO:0000256" key="4">
    <source>
        <dbReference type="SAM" id="MobiDB-lite"/>
    </source>
</evidence>
<comment type="subcellular location">
    <subcellularLocation>
        <location evidence="1">Nucleus</location>
        <location evidence="1">Nucleolus</location>
    </subcellularLocation>
</comment>
<reference evidence="6 7" key="1">
    <citation type="submission" date="2017-10" db="EMBL/GenBank/DDBJ databases">
        <title>A novel species of cold-tolerant Malassezia isolated from bats.</title>
        <authorList>
            <person name="Lorch J.M."/>
            <person name="Palmer J.M."/>
            <person name="Vanderwolf K.J."/>
            <person name="Schmidt K.Z."/>
            <person name="Verant M.L."/>
            <person name="Weller T.J."/>
            <person name="Blehert D.S."/>
        </authorList>
    </citation>
    <scope>NUCLEOTIDE SEQUENCE [LARGE SCALE GENOMIC DNA]</scope>
    <source>
        <strain evidence="6 7">NWHC:44797-103</strain>
    </source>
</reference>
<feature type="region of interest" description="Disordered" evidence="4">
    <location>
        <begin position="459"/>
        <end position="482"/>
    </location>
</feature>
<dbReference type="PROSITE" id="PS51366">
    <property type="entry name" value="MI"/>
    <property type="match status" value="1"/>
</dbReference>
<dbReference type="InterPro" id="IPR050781">
    <property type="entry name" value="CWC22_splicing_factor"/>
</dbReference>
<dbReference type="GO" id="GO:0003723">
    <property type="term" value="F:RNA binding"/>
    <property type="evidence" value="ECO:0007669"/>
    <property type="project" value="InterPro"/>
</dbReference>
<dbReference type="Proteomes" id="UP000232875">
    <property type="component" value="Unassembled WGS sequence"/>
</dbReference>
<dbReference type="InterPro" id="IPR003890">
    <property type="entry name" value="MIF4G-like_typ-3"/>
</dbReference>
<dbReference type="InterPro" id="IPR016024">
    <property type="entry name" value="ARM-type_fold"/>
</dbReference>
<protein>
    <submittedName>
        <fullName evidence="6">Sgd1p</fullName>
    </submittedName>
</protein>
<evidence type="ECO:0000259" key="5">
    <source>
        <dbReference type="PROSITE" id="PS51366"/>
    </source>
</evidence>
<dbReference type="Pfam" id="PF02854">
    <property type="entry name" value="MIF4G"/>
    <property type="match status" value="1"/>
</dbReference>
<evidence type="ECO:0000313" key="6">
    <source>
        <dbReference type="EMBL" id="PKI85642.1"/>
    </source>
</evidence>
<gene>
    <name evidence="6" type="primary">SGD1</name>
    <name evidence="6" type="ORF">MVES_000490</name>
</gene>
<dbReference type="OrthoDB" id="361797at2759"/>
<dbReference type="SMART" id="SM00544">
    <property type="entry name" value="MA3"/>
    <property type="match status" value="1"/>
</dbReference>
<dbReference type="PANTHER" id="PTHR18034:SF4">
    <property type="entry name" value="NUCLEOLAR MIF4G DOMAIN-CONTAINING PROTEIN 1"/>
    <property type="match status" value="1"/>
</dbReference>
<sequence length="763" mass="85958">MKSSYDREKKQSKLERLAGEKQDEGDFKRKRVLSAVEKEEENEIAWLEHKLGGKRKKQSEGDDLDFLLDDLDRFQPGEDEESTNLSDSDASAVYSEDELQGSDEYDDEDEEEEDVEEAMADDFEQKAPIEAVAHAEQPKASAPPSGMYVPPALRAAKAKERDAEKEIEQQKLHRYVNRQLNRLAEGNLDTIIGELDSLYRTFARRDVSTTITRLVLDTIAARTHLTETIVVLYAALITAMHRIVGVEFGAYFLQECITRMLHVYVPLIKTPLDETEEVAAKNRECVNLMLLLCHLFNLKLISSTILYDLVRLFLNRGFRELLPGINGPKVITEADIELILRIVQSSGADLRRDDSTSFKAIAELTSEVLAQAPKEGNTVANSSRARFMLEALVNVRKNHKQNQSATMESTQRMTKFLSTLERRRSVRTQAALQVGLKDLQDAEKKGRWWLVGAAWTGHEETSDSAAPTTKATQESNTDLSWLPDDTKEETACDFVALGRSHGMNTDARRAIFSTLLNSVDYKDAVQSLMQLKLNEVQRREVIRVLLHCGVQEQQYNPFYTLVGQQLAEELPAMRVTLQYVLWDYFREIGETHVGGEKITAHAQDDDEMDTVDDEVRQRKLLYFARAYGWWFGRGSLSLSALKSVDFTSLHARGIHFLQQLFLQTFLSCLSKSPILTAKSRQHFAASPSQQEKETIEKLVVRGTVGNPTLAQGFLFFFKAHLGRAKLAELVGDDAVVFVRLKWAISIATETASVGVQAAGDAAL</sequence>
<keyword evidence="7" id="KW-1185">Reference proteome</keyword>
<dbReference type="SMART" id="SM00543">
    <property type="entry name" value="MIF4G"/>
    <property type="match status" value="1"/>
</dbReference>
<keyword evidence="3" id="KW-0539">Nucleus</keyword>
<dbReference type="AlphaFoldDB" id="A0A2N1JGG6"/>
<dbReference type="RefSeq" id="XP_056061366.1">
    <property type="nucleotide sequence ID" value="XM_056205391.1"/>
</dbReference>
<evidence type="ECO:0000313" key="7">
    <source>
        <dbReference type="Proteomes" id="UP000232875"/>
    </source>
</evidence>
<dbReference type="GO" id="GO:0042274">
    <property type="term" value="P:ribosomal small subunit biogenesis"/>
    <property type="evidence" value="ECO:0007669"/>
    <property type="project" value="TreeGrafter"/>
</dbReference>
<organism evidence="6 7">
    <name type="scientific">Malassezia vespertilionis</name>
    <dbReference type="NCBI Taxonomy" id="2020962"/>
    <lineage>
        <taxon>Eukaryota</taxon>
        <taxon>Fungi</taxon>
        <taxon>Dikarya</taxon>
        <taxon>Basidiomycota</taxon>
        <taxon>Ustilaginomycotina</taxon>
        <taxon>Malasseziomycetes</taxon>
        <taxon>Malasseziales</taxon>
        <taxon>Malasseziaceae</taxon>
        <taxon>Malassezia</taxon>
    </lineage>
</organism>
<evidence type="ECO:0000256" key="2">
    <source>
        <dbReference type="ARBA" id="ARBA00006856"/>
    </source>
</evidence>
<dbReference type="Pfam" id="PF02847">
    <property type="entry name" value="MA3"/>
    <property type="match status" value="1"/>
</dbReference>
<feature type="compositionally biased region" description="Polar residues" evidence="4">
    <location>
        <begin position="463"/>
        <end position="479"/>
    </location>
</feature>
<proteinExistence type="inferred from homology"/>
<evidence type="ECO:0000256" key="1">
    <source>
        <dbReference type="ARBA" id="ARBA00004604"/>
    </source>
</evidence>